<dbReference type="PANTHER" id="PTHR43420">
    <property type="entry name" value="ACETYLTRANSFERASE"/>
    <property type="match status" value="1"/>
</dbReference>
<dbReference type="PROSITE" id="PS51186">
    <property type="entry name" value="GNAT"/>
    <property type="match status" value="1"/>
</dbReference>
<dbReference type="SUPFAM" id="SSF55729">
    <property type="entry name" value="Acyl-CoA N-acyltransferases (Nat)"/>
    <property type="match status" value="1"/>
</dbReference>
<dbReference type="KEGG" id="chiz:HQ393_02855"/>
<feature type="domain" description="N-acetyltransferase" evidence="3">
    <location>
        <begin position="4"/>
        <end position="155"/>
    </location>
</feature>
<keyword evidence="1 4" id="KW-0808">Transferase</keyword>
<evidence type="ECO:0000259" key="3">
    <source>
        <dbReference type="PROSITE" id="PS51186"/>
    </source>
</evidence>
<dbReference type="RefSeq" id="WP_179357358.1">
    <property type="nucleotide sequence ID" value="NZ_CP058627.1"/>
</dbReference>
<proteinExistence type="predicted"/>
<keyword evidence="2" id="KW-0012">Acyltransferase</keyword>
<dbReference type="InterPro" id="IPR000182">
    <property type="entry name" value="GNAT_dom"/>
</dbReference>
<dbReference type="AlphaFoldDB" id="A0A7H9BIA2"/>
<dbReference type="Proteomes" id="UP000509597">
    <property type="component" value="Chromosome"/>
</dbReference>
<evidence type="ECO:0000313" key="4">
    <source>
        <dbReference type="EMBL" id="QLG87274.1"/>
    </source>
</evidence>
<evidence type="ECO:0000256" key="1">
    <source>
        <dbReference type="ARBA" id="ARBA00022679"/>
    </source>
</evidence>
<gene>
    <name evidence="4" type="ORF">HQ393_02855</name>
</gene>
<dbReference type="Pfam" id="PF00583">
    <property type="entry name" value="Acetyltransf_1"/>
    <property type="match status" value="1"/>
</dbReference>
<evidence type="ECO:0000313" key="5">
    <source>
        <dbReference type="Proteomes" id="UP000509597"/>
    </source>
</evidence>
<evidence type="ECO:0000256" key="2">
    <source>
        <dbReference type="ARBA" id="ARBA00023315"/>
    </source>
</evidence>
<dbReference type="EMBL" id="CP058627">
    <property type="protein sequence ID" value="QLG87274.1"/>
    <property type="molecule type" value="Genomic_DNA"/>
</dbReference>
<dbReference type="GO" id="GO:0016747">
    <property type="term" value="F:acyltransferase activity, transferring groups other than amino-acyl groups"/>
    <property type="evidence" value="ECO:0007669"/>
    <property type="project" value="InterPro"/>
</dbReference>
<organism evidence="4 5">
    <name type="scientific">Chitinibacter bivalviorum</name>
    <dbReference type="NCBI Taxonomy" id="2739434"/>
    <lineage>
        <taxon>Bacteria</taxon>
        <taxon>Pseudomonadati</taxon>
        <taxon>Pseudomonadota</taxon>
        <taxon>Betaproteobacteria</taxon>
        <taxon>Neisseriales</taxon>
        <taxon>Chitinibacteraceae</taxon>
        <taxon>Chitinibacter</taxon>
    </lineage>
</organism>
<reference evidence="4 5" key="1">
    <citation type="submission" date="2020-07" db="EMBL/GenBank/DDBJ databases">
        <title>Complete genome sequence of Chitinibacter sp. 2T18.</title>
        <authorList>
            <person name="Bae J.-W."/>
            <person name="Choi J.-W."/>
        </authorList>
    </citation>
    <scope>NUCLEOTIDE SEQUENCE [LARGE SCALE GENOMIC DNA]</scope>
    <source>
        <strain evidence="4 5">2T18</strain>
    </source>
</reference>
<dbReference type="Gene3D" id="3.40.630.30">
    <property type="match status" value="1"/>
</dbReference>
<dbReference type="CDD" id="cd04301">
    <property type="entry name" value="NAT_SF"/>
    <property type="match status" value="1"/>
</dbReference>
<protein>
    <submittedName>
        <fullName evidence="4">GNAT family N-acetyltransferase</fullName>
    </submittedName>
</protein>
<name>A0A7H9BIA2_9NEIS</name>
<dbReference type="InterPro" id="IPR016181">
    <property type="entry name" value="Acyl_CoA_acyltransferase"/>
</dbReference>
<accession>A0A7H9BIA2</accession>
<keyword evidence="5" id="KW-1185">Reference proteome</keyword>
<sequence>MSSPQFIEINPDNIAPFCDLYLRVFNAAPWHDGWIIEAVTERLCSFGDFPRFYGLGLVIDEVPVALVLGWGERWIQSWHFQIKEMCVANELQGRGLGKMLMRELESRLLAQDYQAVFLYTGSHVPAKDFYQTLGFKLDEQDVLGKRIERASSMLA</sequence>
<dbReference type="InterPro" id="IPR050680">
    <property type="entry name" value="YpeA/RimI_acetyltransf"/>
</dbReference>